<dbReference type="Gramene" id="AET3Gv20462800.1">
    <property type="protein sequence ID" value="AET3Gv20462800.1"/>
    <property type="gene ID" value="AET3Gv20462800"/>
</dbReference>
<accession>A0A453EU58</accession>
<dbReference type="STRING" id="200361.A0A453EU58"/>
<reference evidence="2" key="3">
    <citation type="journal article" date="2017" name="Nature">
        <title>Genome sequence of the progenitor of the wheat D genome Aegilops tauschii.</title>
        <authorList>
            <person name="Luo M.C."/>
            <person name="Gu Y.Q."/>
            <person name="Puiu D."/>
            <person name="Wang H."/>
            <person name="Twardziok S.O."/>
            <person name="Deal K.R."/>
            <person name="Huo N."/>
            <person name="Zhu T."/>
            <person name="Wang L."/>
            <person name="Wang Y."/>
            <person name="McGuire P.E."/>
            <person name="Liu S."/>
            <person name="Long H."/>
            <person name="Ramasamy R.K."/>
            <person name="Rodriguez J.C."/>
            <person name="Van S.L."/>
            <person name="Yuan L."/>
            <person name="Wang Z."/>
            <person name="Xia Z."/>
            <person name="Xiao L."/>
            <person name="Anderson O.D."/>
            <person name="Ouyang S."/>
            <person name="Liang Y."/>
            <person name="Zimin A.V."/>
            <person name="Pertea G."/>
            <person name="Qi P."/>
            <person name="Bennetzen J.L."/>
            <person name="Dai X."/>
            <person name="Dawson M.W."/>
            <person name="Muller H.G."/>
            <person name="Kugler K."/>
            <person name="Rivarola-Duarte L."/>
            <person name="Spannagl M."/>
            <person name="Mayer K.F.X."/>
            <person name="Lu F.H."/>
            <person name="Bevan M.W."/>
            <person name="Leroy P."/>
            <person name="Li P."/>
            <person name="You F.M."/>
            <person name="Sun Q."/>
            <person name="Liu Z."/>
            <person name="Lyons E."/>
            <person name="Wicker T."/>
            <person name="Salzberg S.L."/>
            <person name="Devos K.M."/>
            <person name="Dvorak J."/>
        </authorList>
    </citation>
    <scope>NUCLEOTIDE SEQUENCE [LARGE SCALE GENOMIC DNA]</scope>
    <source>
        <strain evidence="2">cv. AL8/78</strain>
    </source>
</reference>
<dbReference type="EnsemblPlants" id="AET3Gv20462800.1">
    <property type="protein sequence ID" value="AET3Gv20462800.1"/>
    <property type="gene ID" value="AET3Gv20462800"/>
</dbReference>
<keyword evidence="3" id="KW-1185">Reference proteome</keyword>
<organism evidence="2 3">
    <name type="scientific">Aegilops tauschii subsp. strangulata</name>
    <name type="common">Goatgrass</name>
    <dbReference type="NCBI Taxonomy" id="200361"/>
    <lineage>
        <taxon>Eukaryota</taxon>
        <taxon>Viridiplantae</taxon>
        <taxon>Streptophyta</taxon>
        <taxon>Embryophyta</taxon>
        <taxon>Tracheophyta</taxon>
        <taxon>Spermatophyta</taxon>
        <taxon>Magnoliopsida</taxon>
        <taxon>Liliopsida</taxon>
        <taxon>Poales</taxon>
        <taxon>Poaceae</taxon>
        <taxon>BOP clade</taxon>
        <taxon>Pooideae</taxon>
        <taxon>Triticodae</taxon>
        <taxon>Triticeae</taxon>
        <taxon>Triticinae</taxon>
        <taxon>Aegilops</taxon>
    </lineage>
</organism>
<proteinExistence type="predicted"/>
<name>A0A453EU58_AEGTS</name>
<protein>
    <recommendedName>
        <fullName evidence="1">Tf2-1-like SH3-like domain-containing protein</fullName>
    </recommendedName>
</protein>
<dbReference type="InterPro" id="IPR056924">
    <property type="entry name" value="SH3_Tf2-1"/>
</dbReference>
<dbReference type="PANTHER" id="PTHR46148">
    <property type="entry name" value="CHROMO DOMAIN-CONTAINING PROTEIN"/>
    <property type="match status" value="1"/>
</dbReference>
<dbReference type="PANTHER" id="PTHR46148:SF52">
    <property type="entry name" value="OS04G0603800 PROTEIN"/>
    <property type="match status" value="1"/>
</dbReference>
<evidence type="ECO:0000313" key="2">
    <source>
        <dbReference type="EnsemblPlants" id="AET3Gv20462800.1"/>
    </source>
</evidence>
<reference evidence="3" key="2">
    <citation type="journal article" date="2017" name="Nat. Plants">
        <title>The Aegilops tauschii genome reveals multiple impacts of transposons.</title>
        <authorList>
            <person name="Zhao G."/>
            <person name="Zou C."/>
            <person name="Li K."/>
            <person name="Wang K."/>
            <person name="Li T."/>
            <person name="Gao L."/>
            <person name="Zhang X."/>
            <person name="Wang H."/>
            <person name="Yang Z."/>
            <person name="Liu X."/>
            <person name="Jiang W."/>
            <person name="Mao L."/>
            <person name="Kong X."/>
            <person name="Jiao Y."/>
            <person name="Jia J."/>
        </authorList>
    </citation>
    <scope>NUCLEOTIDE SEQUENCE [LARGE SCALE GENOMIC DNA]</scope>
    <source>
        <strain evidence="3">cv. AL8/78</strain>
    </source>
</reference>
<dbReference type="Pfam" id="PF24626">
    <property type="entry name" value="SH3_Tf2-1"/>
    <property type="match status" value="1"/>
</dbReference>
<reference evidence="2" key="4">
    <citation type="submission" date="2019-03" db="UniProtKB">
        <authorList>
            <consortium name="EnsemblPlants"/>
        </authorList>
    </citation>
    <scope>IDENTIFICATION</scope>
</reference>
<reference evidence="2" key="5">
    <citation type="journal article" date="2021" name="G3 (Bethesda)">
        <title>Aegilops tauschii genome assembly Aet v5.0 features greater sequence contiguity and improved annotation.</title>
        <authorList>
            <person name="Wang L."/>
            <person name="Zhu T."/>
            <person name="Rodriguez J.C."/>
            <person name="Deal K.R."/>
            <person name="Dubcovsky J."/>
            <person name="McGuire P.E."/>
            <person name="Lux T."/>
            <person name="Spannagl M."/>
            <person name="Mayer K.F.X."/>
            <person name="Baldrich P."/>
            <person name="Meyers B.C."/>
            <person name="Huo N."/>
            <person name="Gu Y.Q."/>
            <person name="Zhou H."/>
            <person name="Devos K.M."/>
            <person name="Bennetzen J.L."/>
            <person name="Unver T."/>
            <person name="Budak H."/>
            <person name="Gulick P.J."/>
            <person name="Galiba G."/>
            <person name="Kalapos B."/>
            <person name="Nelson D.R."/>
            <person name="Li P."/>
            <person name="You F.M."/>
            <person name="Luo M.C."/>
            <person name="Dvorak J."/>
        </authorList>
    </citation>
    <scope>NUCLEOTIDE SEQUENCE [LARGE SCALE GENOMIC DNA]</scope>
    <source>
        <strain evidence="2">cv. AL8/78</strain>
    </source>
</reference>
<dbReference type="Proteomes" id="UP000015105">
    <property type="component" value="Chromosome 3D"/>
</dbReference>
<sequence length="109" mass="12617">MARRTSTVQDFIQQHLNRAPQLMKEQADQKRSFRVFKVGDQVFLKLQPYIQSSVAPRENHKLSYKFYGPFPIIAKINDMAYKLQLPPHATVHPVFHVSLLRRALAPGMS</sequence>
<evidence type="ECO:0000259" key="1">
    <source>
        <dbReference type="Pfam" id="PF24626"/>
    </source>
</evidence>
<dbReference type="AlphaFoldDB" id="A0A453EU58"/>
<evidence type="ECO:0000313" key="3">
    <source>
        <dbReference type="Proteomes" id="UP000015105"/>
    </source>
</evidence>
<reference evidence="3" key="1">
    <citation type="journal article" date="2014" name="Science">
        <title>Ancient hybridizations among the ancestral genomes of bread wheat.</title>
        <authorList>
            <consortium name="International Wheat Genome Sequencing Consortium,"/>
            <person name="Marcussen T."/>
            <person name="Sandve S.R."/>
            <person name="Heier L."/>
            <person name="Spannagl M."/>
            <person name="Pfeifer M."/>
            <person name="Jakobsen K.S."/>
            <person name="Wulff B.B."/>
            <person name="Steuernagel B."/>
            <person name="Mayer K.F."/>
            <person name="Olsen O.A."/>
        </authorList>
    </citation>
    <scope>NUCLEOTIDE SEQUENCE [LARGE SCALE GENOMIC DNA]</scope>
    <source>
        <strain evidence="3">cv. AL8/78</strain>
    </source>
</reference>
<feature type="domain" description="Tf2-1-like SH3-like" evidence="1">
    <location>
        <begin position="39"/>
        <end position="102"/>
    </location>
</feature>